<protein>
    <submittedName>
        <fullName evidence="2">Uncharacterized protein</fullName>
    </submittedName>
</protein>
<gene>
    <name evidence="2" type="ORF">NQ318_013408</name>
</gene>
<dbReference type="Proteomes" id="UP001162162">
    <property type="component" value="Unassembled WGS sequence"/>
</dbReference>
<feature type="region of interest" description="Disordered" evidence="1">
    <location>
        <begin position="1"/>
        <end position="22"/>
    </location>
</feature>
<dbReference type="AlphaFoldDB" id="A0AAV8YNI2"/>
<sequence>MYAHRSVFGGTVGPNPMKPANPTDPQYYEGIKVRAQPLIISIQQPSNPKANTTTSTKGQQARRKSNQTVVVSPVKPPTALTVVADNTATDGATPISPASPILKAQLSAPPKQRETVVTPITSKGDMKSQVLIDRRYTILEPVNEYYNHVNIARWKSLLPIWGLRFKFDWLKSSVAGDSCSVNSGVCKALIHLTF</sequence>
<organism evidence="2 3">
    <name type="scientific">Aromia moschata</name>
    <dbReference type="NCBI Taxonomy" id="1265417"/>
    <lineage>
        <taxon>Eukaryota</taxon>
        <taxon>Metazoa</taxon>
        <taxon>Ecdysozoa</taxon>
        <taxon>Arthropoda</taxon>
        <taxon>Hexapoda</taxon>
        <taxon>Insecta</taxon>
        <taxon>Pterygota</taxon>
        <taxon>Neoptera</taxon>
        <taxon>Endopterygota</taxon>
        <taxon>Coleoptera</taxon>
        <taxon>Polyphaga</taxon>
        <taxon>Cucujiformia</taxon>
        <taxon>Chrysomeloidea</taxon>
        <taxon>Cerambycidae</taxon>
        <taxon>Cerambycinae</taxon>
        <taxon>Callichromatini</taxon>
        <taxon>Aromia</taxon>
    </lineage>
</organism>
<keyword evidence="3" id="KW-1185">Reference proteome</keyword>
<reference evidence="2" key="1">
    <citation type="journal article" date="2023" name="Insect Mol. Biol.">
        <title>Genome sequencing provides insights into the evolution of gene families encoding plant cell wall-degrading enzymes in longhorned beetles.</title>
        <authorList>
            <person name="Shin N.R."/>
            <person name="Okamura Y."/>
            <person name="Kirsch R."/>
            <person name="Pauchet Y."/>
        </authorList>
    </citation>
    <scope>NUCLEOTIDE SEQUENCE</scope>
    <source>
        <strain evidence="2">AMC_N1</strain>
    </source>
</reference>
<evidence type="ECO:0000256" key="1">
    <source>
        <dbReference type="SAM" id="MobiDB-lite"/>
    </source>
</evidence>
<dbReference type="EMBL" id="JAPWTK010000061">
    <property type="protein sequence ID" value="KAJ8953066.1"/>
    <property type="molecule type" value="Genomic_DNA"/>
</dbReference>
<proteinExistence type="predicted"/>
<name>A0AAV8YNI2_9CUCU</name>
<feature type="compositionally biased region" description="Polar residues" evidence="1">
    <location>
        <begin position="42"/>
        <end position="59"/>
    </location>
</feature>
<feature type="region of interest" description="Disordered" evidence="1">
    <location>
        <begin position="42"/>
        <end position="71"/>
    </location>
</feature>
<accession>A0AAV8YNI2</accession>
<comment type="caution">
    <text evidence="2">The sequence shown here is derived from an EMBL/GenBank/DDBJ whole genome shotgun (WGS) entry which is preliminary data.</text>
</comment>
<evidence type="ECO:0000313" key="3">
    <source>
        <dbReference type="Proteomes" id="UP001162162"/>
    </source>
</evidence>
<evidence type="ECO:0000313" key="2">
    <source>
        <dbReference type="EMBL" id="KAJ8953066.1"/>
    </source>
</evidence>